<dbReference type="Proteomes" id="UP000244073">
    <property type="component" value="Unassembled WGS sequence"/>
</dbReference>
<dbReference type="PANTHER" id="PTHR47336">
    <property type="entry name" value="TRANSCRIPTION FACTOR HMS1-RELATED"/>
    <property type="match status" value="1"/>
</dbReference>
<dbReference type="InterPro" id="IPR052099">
    <property type="entry name" value="Regulatory_TF_Diverse"/>
</dbReference>
<comment type="caution">
    <text evidence="3">The sequence shown here is derived from an EMBL/GenBank/DDBJ whole genome shotgun (WGS) entry which is preliminary data.</text>
</comment>
<dbReference type="RefSeq" id="XP_040754941.1">
    <property type="nucleotide sequence ID" value="XM_040895860.1"/>
</dbReference>
<name>A0A2T5M4U1_9EURO</name>
<dbReference type="EMBL" id="MSFN02000002">
    <property type="protein sequence ID" value="PTU23549.1"/>
    <property type="molecule type" value="Genomic_DNA"/>
</dbReference>
<accession>A0A2T5M4U1</accession>
<proteinExistence type="predicted"/>
<dbReference type="SMART" id="SM00353">
    <property type="entry name" value="HLH"/>
    <property type="match status" value="1"/>
</dbReference>
<dbReference type="InterPro" id="IPR011598">
    <property type="entry name" value="bHLH_dom"/>
</dbReference>
<dbReference type="VEuPathDB" id="FungiDB:P175DRAFT_0491899"/>
<dbReference type="InterPro" id="IPR036638">
    <property type="entry name" value="HLH_DNA-bd_sf"/>
</dbReference>
<dbReference type="OrthoDB" id="4511011at2759"/>
<organism evidence="3 4">
    <name type="scientific">Aspergillus ochraceoroseus IBT 24754</name>
    <dbReference type="NCBI Taxonomy" id="1392256"/>
    <lineage>
        <taxon>Eukaryota</taxon>
        <taxon>Fungi</taxon>
        <taxon>Dikarya</taxon>
        <taxon>Ascomycota</taxon>
        <taxon>Pezizomycotina</taxon>
        <taxon>Eurotiomycetes</taxon>
        <taxon>Eurotiomycetidae</taxon>
        <taxon>Eurotiales</taxon>
        <taxon>Aspergillaceae</taxon>
        <taxon>Aspergillus</taxon>
        <taxon>Aspergillus subgen. Nidulantes</taxon>
    </lineage>
</organism>
<dbReference type="AlphaFoldDB" id="A0A2T5M4U1"/>
<evidence type="ECO:0000259" key="2">
    <source>
        <dbReference type="PROSITE" id="PS50888"/>
    </source>
</evidence>
<dbReference type="Gene3D" id="4.10.280.10">
    <property type="entry name" value="Helix-loop-helix DNA-binding domain"/>
    <property type="match status" value="1"/>
</dbReference>
<dbReference type="GeneID" id="63812742"/>
<sequence>MSQAQVAYISPPPRSQDKMMPSQDYPVAFPMFQPGQTSFPESLAPSFAELGSFWSPTPHGMLPNPPFDGTQTSDLMGMNNDPLWTCEGFLPNAVPNSLPLLPKEEPIPFNLGMPTASYIESSPSIEPIEMKPLTEDTTPQFQPQCLDPAAAPEATTDISLRSRRNSAPELNAQDLAQVQQRQLKHASRRASHNIVEKRYRINLNSKFRKLEEVVLKGTEPYSSSTTKNSTLSTRRQQSPKASIIDSALNYIESLQSEVNVLKSKVEFFENPCFAHNEGGGNCRSGAEK</sequence>
<dbReference type="PANTHER" id="PTHR47336:SF4">
    <property type="entry name" value="BHLH TRANSCRIPTION FACTOR (EUROFUNG)"/>
    <property type="match status" value="1"/>
</dbReference>
<dbReference type="SUPFAM" id="SSF47459">
    <property type="entry name" value="HLH, helix-loop-helix DNA-binding domain"/>
    <property type="match status" value="1"/>
</dbReference>
<evidence type="ECO:0000313" key="4">
    <source>
        <dbReference type="Proteomes" id="UP000244073"/>
    </source>
</evidence>
<feature type="compositionally biased region" description="Low complexity" evidence="1">
    <location>
        <begin position="222"/>
        <end position="233"/>
    </location>
</feature>
<feature type="region of interest" description="Disordered" evidence="1">
    <location>
        <begin position="1"/>
        <end position="21"/>
    </location>
</feature>
<dbReference type="GO" id="GO:0046983">
    <property type="term" value="F:protein dimerization activity"/>
    <property type="evidence" value="ECO:0007669"/>
    <property type="project" value="InterPro"/>
</dbReference>
<protein>
    <recommendedName>
        <fullName evidence="2">BHLH domain-containing protein</fullName>
    </recommendedName>
</protein>
<reference evidence="3 4" key="1">
    <citation type="journal article" date="2018" name="Proc. Natl. Acad. Sci. U.S.A.">
        <title>Linking secondary metabolites to gene clusters through genome sequencing of six diverse Aspergillus species.</title>
        <authorList>
            <person name="Kaerboelling I."/>
            <person name="Vesth T.C."/>
            <person name="Frisvad J.C."/>
            <person name="Nybo J.L."/>
            <person name="Theobald S."/>
            <person name="Kuo A."/>
            <person name="Bowyer P."/>
            <person name="Matsuda Y."/>
            <person name="Mondo S."/>
            <person name="Lyhne E.K."/>
            <person name="Kogle M.E."/>
            <person name="Clum A."/>
            <person name="Lipzen A."/>
            <person name="Salamov A."/>
            <person name="Ngan C.Y."/>
            <person name="Daum C."/>
            <person name="Chiniquy J."/>
            <person name="Barry K."/>
            <person name="LaButti K."/>
            <person name="Haridas S."/>
            <person name="Simmons B.A."/>
            <person name="Magnuson J.K."/>
            <person name="Mortensen U.H."/>
            <person name="Larsen T.O."/>
            <person name="Grigoriev I.V."/>
            <person name="Baker S.E."/>
            <person name="Andersen M.R."/>
        </authorList>
    </citation>
    <scope>NUCLEOTIDE SEQUENCE [LARGE SCALE GENOMIC DNA]</scope>
    <source>
        <strain evidence="3 4">IBT 24754</strain>
    </source>
</reference>
<feature type="region of interest" description="Disordered" evidence="1">
    <location>
        <begin position="219"/>
        <end position="239"/>
    </location>
</feature>
<evidence type="ECO:0000256" key="1">
    <source>
        <dbReference type="SAM" id="MobiDB-lite"/>
    </source>
</evidence>
<dbReference type="Pfam" id="PF00010">
    <property type="entry name" value="HLH"/>
    <property type="match status" value="1"/>
</dbReference>
<dbReference type="PROSITE" id="PS50888">
    <property type="entry name" value="BHLH"/>
    <property type="match status" value="1"/>
</dbReference>
<evidence type="ECO:0000313" key="3">
    <source>
        <dbReference type="EMBL" id="PTU23549.1"/>
    </source>
</evidence>
<gene>
    <name evidence="3" type="ORF">P175DRAFT_0491899</name>
</gene>
<feature type="domain" description="BHLH" evidence="2">
    <location>
        <begin position="187"/>
        <end position="254"/>
    </location>
</feature>